<gene>
    <name evidence="1" type="ORF">ABK905_18930</name>
</gene>
<sequence>MEHTYLRTASGKKAPSLALLIELLEGQCIPDNLWRKRFFRIKFAARSLLHPMLSLRILGNIATNPVWREAFSVQTKLPDKIHKPYLYSGLSVRQRASALIDHYHYIENIENVPLRKAFLSAQGRVIASFTGKEGELFTVKMGSIGKSEREGETNMFLYMGETRLAALTFCLVRRPEGAVAIVGGFQGANRSTPHELIKQATKSCYGLFPKRLLLESLLRIVKRLDIKRILAVSDAGHIFNSLRYRRRKKDVFMASYDEFWDSINAIPYSTSLYDIPLTIPRKEMDDLPSKKRSEYRKRYALLDELSNSMSSLLA</sequence>
<dbReference type="PANTHER" id="PTHR38785">
    <property type="entry name" value="HOMOLOG OF VIRK"/>
    <property type="match status" value="1"/>
</dbReference>
<reference evidence="1" key="1">
    <citation type="submission" date="2024-06" db="EMBL/GenBank/DDBJ databases">
        <authorList>
            <person name="Coelho C."/>
            <person name="Bento M."/>
            <person name="Garcia E."/>
            <person name="Camelo A."/>
            <person name="Brandao I."/>
            <person name="Espirito Santo C."/>
            <person name="Trovao J."/>
            <person name="Verissimo A."/>
            <person name="Costa J."/>
            <person name="Tiago I."/>
        </authorList>
    </citation>
    <scope>NUCLEOTIDE SEQUENCE</scope>
    <source>
        <strain evidence="1">KWT182</strain>
    </source>
</reference>
<proteinExistence type="predicted"/>
<dbReference type="Pfam" id="PF04393">
    <property type="entry name" value="DUF535"/>
    <property type="match status" value="1"/>
</dbReference>
<dbReference type="PANTHER" id="PTHR38785:SF1">
    <property type="entry name" value="HOMOLOG OF VIRK"/>
    <property type="match status" value="1"/>
</dbReference>
<protein>
    <submittedName>
        <fullName evidence="1">VirK/YbjX family protein</fullName>
    </submittedName>
</protein>
<dbReference type="GO" id="GO:0006974">
    <property type="term" value="P:DNA damage response"/>
    <property type="evidence" value="ECO:0007669"/>
    <property type="project" value="TreeGrafter"/>
</dbReference>
<organism evidence="1">
    <name type="scientific">Acerihabitans sp. KWT182</name>
    <dbReference type="NCBI Taxonomy" id="3157919"/>
    <lineage>
        <taxon>Bacteria</taxon>
        <taxon>Pseudomonadati</taxon>
        <taxon>Pseudomonadota</taxon>
        <taxon>Gammaproteobacteria</taxon>
        <taxon>Enterobacterales</taxon>
        <taxon>Pectobacteriaceae</taxon>
        <taxon>Acerihabitans</taxon>
    </lineage>
</organism>
<accession>A0AAU7Q6V1</accession>
<name>A0AAU7Q6V1_9GAMM</name>
<dbReference type="InterPro" id="IPR007488">
    <property type="entry name" value="DUF535"/>
</dbReference>
<dbReference type="AlphaFoldDB" id="A0AAU7Q6V1"/>
<evidence type="ECO:0000313" key="1">
    <source>
        <dbReference type="EMBL" id="XBS68683.1"/>
    </source>
</evidence>
<dbReference type="EMBL" id="CP157947">
    <property type="protein sequence ID" value="XBS68683.1"/>
    <property type="molecule type" value="Genomic_DNA"/>
</dbReference>